<evidence type="ECO:0000313" key="5">
    <source>
        <dbReference type="Proteomes" id="UP000286947"/>
    </source>
</evidence>
<comment type="caution">
    <text evidence="4">The sequence shown here is derived from an EMBL/GenBank/DDBJ whole genome shotgun (WGS) entry which is preliminary data.</text>
</comment>
<keyword evidence="4" id="KW-0560">Oxidoreductase</keyword>
<evidence type="ECO:0000259" key="3">
    <source>
        <dbReference type="Pfam" id="PF01370"/>
    </source>
</evidence>
<dbReference type="Gene3D" id="3.40.50.720">
    <property type="entry name" value="NAD(P)-binding Rossmann-like Domain"/>
    <property type="match status" value="1"/>
</dbReference>
<dbReference type="PANTHER" id="PTHR43000">
    <property type="entry name" value="DTDP-D-GLUCOSE 4,6-DEHYDRATASE-RELATED"/>
    <property type="match status" value="1"/>
</dbReference>
<dbReference type="Proteomes" id="UP000286947">
    <property type="component" value="Unassembled WGS sequence"/>
</dbReference>
<evidence type="ECO:0000256" key="1">
    <source>
        <dbReference type="ARBA" id="ARBA00005125"/>
    </source>
</evidence>
<dbReference type="EC" id="1.1.1.281" evidence="4"/>
<dbReference type="GO" id="GO:0033705">
    <property type="term" value="F:GDP-4-dehydro-6-deoxy-D-mannose reductase activity"/>
    <property type="evidence" value="ECO:0007669"/>
    <property type="project" value="UniProtKB-EC"/>
</dbReference>
<dbReference type="SUPFAM" id="SSF51735">
    <property type="entry name" value="NAD(P)-binding Rossmann-fold domains"/>
    <property type="match status" value="1"/>
</dbReference>
<name>A0A433SB42_9BURK</name>
<evidence type="ECO:0000256" key="2">
    <source>
        <dbReference type="ARBA" id="ARBA00007637"/>
    </source>
</evidence>
<dbReference type="OrthoDB" id="5295702at2"/>
<dbReference type="Pfam" id="PF01370">
    <property type="entry name" value="Epimerase"/>
    <property type="match status" value="1"/>
</dbReference>
<evidence type="ECO:0000313" key="4">
    <source>
        <dbReference type="EMBL" id="RUS65968.1"/>
    </source>
</evidence>
<sequence>MKRVLVTGGTGFIGTHVVNELVARGYEVHLLTFSQSRHNQANLIQHELDLMDSQRVHDFLRANRFESLIHMAWYTGPKCHASNDNIKWTIATLSLLEGFVENGGKKFLGAGSVSEYDFSYGYLREHQTPLASPSIYGECKSSAYHMGKVYCQNNQVDFQWARIFNLYGPNEKKTRLMPSVILSMLKGEDVKVSDCLKIQDYLHVFDTARGIVDLFDSKVQGAVNISSGEPVRLRSIVEKIAELTSFKGQILWGAIPSSFDDPFIAGDNSRLVQEVGWSQKIKLDHGLQITIDWWKENRDV</sequence>
<organism evidence="4 5">
    <name type="scientific">Saezia sanguinis</name>
    <dbReference type="NCBI Taxonomy" id="1965230"/>
    <lineage>
        <taxon>Bacteria</taxon>
        <taxon>Pseudomonadati</taxon>
        <taxon>Pseudomonadota</taxon>
        <taxon>Betaproteobacteria</taxon>
        <taxon>Burkholderiales</taxon>
        <taxon>Saeziaceae</taxon>
        <taxon>Saezia</taxon>
    </lineage>
</organism>
<protein>
    <submittedName>
        <fullName evidence="4">GDP-6-deoxy-D-mannose reductase</fullName>
        <ecNumber evidence="4">1.1.1.281</ecNumber>
    </submittedName>
</protein>
<reference evidence="4 5" key="1">
    <citation type="submission" date="2018-01" db="EMBL/GenBank/DDBJ databases">
        <title>Saezia sanguinis gen. nov., sp. nov., in the order Burkholderiales isolated from human blood.</title>
        <authorList>
            <person name="Medina-Pascual M.J."/>
            <person name="Valdezate S."/>
            <person name="Monzon S."/>
            <person name="Cuesta I."/>
            <person name="Carrasco G."/>
            <person name="Villalon P."/>
            <person name="Saez-Nieto J.A."/>
        </authorList>
    </citation>
    <scope>NUCLEOTIDE SEQUENCE [LARGE SCALE GENOMIC DNA]</scope>
    <source>
        <strain evidence="4 5">CNM695-12</strain>
    </source>
</reference>
<gene>
    <name evidence="4" type="primary">rmd</name>
    <name evidence="4" type="ORF">CUZ56_02324</name>
</gene>
<comment type="similarity">
    <text evidence="2">Belongs to the NAD(P)-dependent epimerase/dehydratase family.</text>
</comment>
<dbReference type="AlphaFoldDB" id="A0A433SB42"/>
<keyword evidence="5" id="KW-1185">Reference proteome</keyword>
<dbReference type="RefSeq" id="WP_126980511.1">
    <property type="nucleotide sequence ID" value="NZ_CAWUGC010000020.1"/>
</dbReference>
<comment type="pathway">
    <text evidence="1">Bacterial outer membrane biogenesis; LPS O-antigen biosynthesis.</text>
</comment>
<dbReference type="InterPro" id="IPR036291">
    <property type="entry name" value="NAD(P)-bd_dom_sf"/>
</dbReference>
<accession>A0A433SB42</accession>
<dbReference type="InterPro" id="IPR001509">
    <property type="entry name" value="Epimerase_deHydtase"/>
</dbReference>
<dbReference type="EMBL" id="PQSP01000007">
    <property type="protein sequence ID" value="RUS65968.1"/>
    <property type="molecule type" value="Genomic_DNA"/>
</dbReference>
<feature type="domain" description="NAD-dependent epimerase/dehydratase" evidence="3">
    <location>
        <begin position="4"/>
        <end position="225"/>
    </location>
</feature>
<proteinExistence type="inferred from homology"/>